<dbReference type="Gene3D" id="1.20.120.1910">
    <property type="entry name" value="Cysteine-tRNA ligase, C-terminal anti-codon recognition domain"/>
    <property type="match status" value="1"/>
</dbReference>
<dbReference type="PANTHER" id="PTHR10890:SF26">
    <property type="entry name" value="CYSTEINE--TRNA LIGASE 1, CYTOPLASMIC-RELATED"/>
    <property type="match status" value="1"/>
</dbReference>
<dbReference type="PANTHER" id="PTHR10890">
    <property type="entry name" value="CYSTEINYL-TRNA SYNTHETASE"/>
    <property type="match status" value="1"/>
</dbReference>
<gene>
    <name evidence="8" type="ORF">RJ641_003318</name>
</gene>
<keyword evidence="5" id="KW-0862">Zinc</keyword>
<dbReference type="GO" id="GO:0006423">
    <property type="term" value="P:cysteinyl-tRNA aminoacylation"/>
    <property type="evidence" value="ECO:0007669"/>
    <property type="project" value="TreeGrafter"/>
</dbReference>
<evidence type="ECO:0000256" key="2">
    <source>
        <dbReference type="ARBA" id="ARBA00022598"/>
    </source>
</evidence>
<dbReference type="GO" id="GO:0005737">
    <property type="term" value="C:cytoplasm"/>
    <property type="evidence" value="ECO:0007669"/>
    <property type="project" value="TreeGrafter"/>
</dbReference>
<reference evidence="8 9" key="1">
    <citation type="submission" date="2023-12" db="EMBL/GenBank/DDBJ databases">
        <title>A high-quality genome assembly for Dillenia turbinata (Dilleniales).</title>
        <authorList>
            <person name="Chanderbali A."/>
        </authorList>
    </citation>
    <scope>NUCLEOTIDE SEQUENCE [LARGE SCALE GENOMIC DNA]</scope>
    <source>
        <strain evidence="8">LSX21</strain>
        <tissue evidence="8">Leaf</tissue>
    </source>
</reference>
<evidence type="ECO:0000256" key="6">
    <source>
        <dbReference type="ARBA" id="ARBA00022840"/>
    </source>
</evidence>
<proteinExistence type="predicted"/>
<evidence type="ECO:0000256" key="4">
    <source>
        <dbReference type="ARBA" id="ARBA00022741"/>
    </source>
</evidence>
<dbReference type="GO" id="GO:0005524">
    <property type="term" value="F:ATP binding"/>
    <property type="evidence" value="ECO:0007669"/>
    <property type="project" value="UniProtKB-KW"/>
</dbReference>
<organism evidence="8 9">
    <name type="scientific">Dillenia turbinata</name>
    <dbReference type="NCBI Taxonomy" id="194707"/>
    <lineage>
        <taxon>Eukaryota</taxon>
        <taxon>Viridiplantae</taxon>
        <taxon>Streptophyta</taxon>
        <taxon>Embryophyta</taxon>
        <taxon>Tracheophyta</taxon>
        <taxon>Spermatophyta</taxon>
        <taxon>Magnoliopsida</taxon>
        <taxon>eudicotyledons</taxon>
        <taxon>Gunneridae</taxon>
        <taxon>Pentapetalae</taxon>
        <taxon>Dilleniales</taxon>
        <taxon>Dilleniaceae</taxon>
        <taxon>Dillenia</taxon>
    </lineage>
</organism>
<dbReference type="GO" id="GO:0004817">
    <property type="term" value="F:cysteine-tRNA ligase activity"/>
    <property type="evidence" value="ECO:0007669"/>
    <property type="project" value="TreeGrafter"/>
</dbReference>
<evidence type="ECO:0000313" key="9">
    <source>
        <dbReference type="Proteomes" id="UP001370490"/>
    </source>
</evidence>
<keyword evidence="2" id="KW-0436">Ligase</keyword>
<dbReference type="Gene3D" id="3.40.50.620">
    <property type="entry name" value="HUPs"/>
    <property type="match status" value="1"/>
</dbReference>
<keyword evidence="4" id="KW-0547">Nucleotide-binding</keyword>
<evidence type="ECO:0000256" key="5">
    <source>
        <dbReference type="ARBA" id="ARBA00022833"/>
    </source>
</evidence>
<evidence type="ECO:0000259" key="7">
    <source>
        <dbReference type="Pfam" id="PF01406"/>
    </source>
</evidence>
<dbReference type="GO" id="GO:0046872">
    <property type="term" value="F:metal ion binding"/>
    <property type="evidence" value="ECO:0007669"/>
    <property type="project" value="UniProtKB-KW"/>
</dbReference>
<evidence type="ECO:0000313" key="8">
    <source>
        <dbReference type="EMBL" id="KAK6931525.1"/>
    </source>
</evidence>
<dbReference type="EMBL" id="JBAMMX010000011">
    <property type="protein sequence ID" value="KAK6931525.1"/>
    <property type="molecule type" value="Genomic_DNA"/>
</dbReference>
<dbReference type="InterPro" id="IPR032678">
    <property type="entry name" value="tRNA-synt_1_cat_dom"/>
</dbReference>
<evidence type="ECO:0000256" key="1">
    <source>
        <dbReference type="ARBA" id="ARBA00001947"/>
    </source>
</evidence>
<comment type="caution">
    <text evidence="8">The sequence shown here is derived from an EMBL/GenBank/DDBJ whole genome shotgun (WGS) entry which is preliminary data.</text>
</comment>
<keyword evidence="6" id="KW-0067">ATP-binding</keyword>
<dbReference type="InterPro" id="IPR024909">
    <property type="entry name" value="Cys-tRNA/MSH_ligase"/>
</dbReference>
<protein>
    <submittedName>
        <fullName evidence="8">tRNA synthetases class I, catalytic domain</fullName>
    </submittedName>
</protein>
<accession>A0AAN8VC54</accession>
<dbReference type="InterPro" id="IPR014729">
    <property type="entry name" value="Rossmann-like_a/b/a_fold"/>
</dbReference>
<dbReference type="SUPFAM" id="SSF52374">
    <property type="entry name" value="Nucleotidylyl transferase"/>
    <property type="match status" value="1"/>
</dbReference>
<comment type="cofactor">
    <cofactor evidence="1">
        <name>Zn(2+)</name>
        <dbReference type="ChEBI" id="CHEBI:29105"/>
    </cofactor>
</comment>
<keyword evidence="3" id="KW-0479">Metal-binding</keyword>
<keyword evidence="9" id="KW-1185">Reference proteome</keyword>
<feature type="domain" description="tRNA synthetases class I catalytic" evidence="7">
    <location>
        <begin position="73"/>
        <end position="155"/>
    </location>
</feature>
<name>A0AAN8VC54_9MAGN</name>
<feature type="non-terminal residue" evidence="8">
    <location>
        <position position="1"/>
    </location>
</feature>
<sequence>YYFAILWCWKSIPQFYIGSAMSIFFSTLIPYRSECAHVIMGIDQLRPFPCRYLQHLGYEVNYVKNFTDVDDKCLPPTHKPCVSCHMDQIRDMISQIINNGYAYPIDGDVYFSVEKLPSYGQLSGRKLEDNRAGEGVAIDVRKRQPADFALWKTTERCHPLALRHFLMSTHYYSPVNYSISLPEDASEEVFYLYQCMLWTSAAICYMRKHCKTVNSHCYCFKGGTSRWELSKQAKSLKVIHLLKNASTSCKEISRHIYQMVFTSVLKDALKFMNNSSTMLKVLHQLKDMALKRAELQVEDVSKIIEERTVAGKNKDFARSDKVRDDLKAKGITLLDIGQETVWRPCNPDKPE</sequence>
<dbReference type="Pfam" id="PF01406">
    <property type="entry name" value="tRNA-synt_1e"/>
    <property type="match status" value="1"/>
</dbReference>
<keyword evidence="8" id="KW-0030">Aminoacyl-tRNA synthetase</keyword>
<dbReference type="Proteomes" id="UP001370490">
    <property type="component" value="Unassembled WGS sequence"/>
</dbReference>
<dbReference type="SUPFAM" id="SSF47323">
    <property type="entry name" value="Anticodon-binding domain of a subclass of class I aminoacyl-tRNA synthetases"/>
    <property type="match status" value="1"/>
</dbReference>
<evidence type="ECO:0000256" key="3">
    <source>
        <dbReference type="ARBA" id="ARBA00022723"/>
    </source>
</evidence>
<dbReference type="AlphaFoldDB" id="A0AAN8VC54"/>
<dbReference type="InterPro" id="IPR009080">
    <property type="entry name" value="tRNAsynth_Ia_anticodon-bd"/>
</dbReference>